<feature type="coiled-coil region" evidence="6">
    <location>
        <begin position="266"/>
        <end position="293"/>
    </location>
</feature>
<keyword evidence="4 8" id="KW-1133">Transmembrane helix</keyword>
<evidence type="ECO:0000256" key="2">
    <source>
        <dbReference type="ARBA" id="ARBA00006314"/>
    </source>
</evidence>
<evidence type="ECO:0000256" key="8">
    <source>
        <dbReference type="SAM" id="Phobius"/>
    </source>
</evidence>
<dbReference type="OrthoDB" id="564295at2759"/>
<proteinExistence type="inferred from homology"/>
<name>A0A9D4ZG34_ADICA</name>
<comment type="subcellular location">
    <subcellularLocation>
        <location evidence="1">Membrane</location>
        <topology evidence="1">Multi-pass membrane protein</topology>
    </subcellularLocation>
</comment>
<feature type="compositionally biased region" description="Basic and acidic residues" evidence="7">
    <location>
        <begin position="12"/>
        <end position="21"/>
    </location>
</feature>
<evidence type="ECO:0000256" key="1">
    <source>
        <dbReference type="ARBA" id="ARBA00004141"/>
    </source>
</evidence>
<dbReference type="GO" id="GO:0005765">
    <property type="term" value="C:lysosomal membrane"/>
    <property type="evidence" value="ECO:0007669"/>
    <property type="project" value="TreeGrafter"/>
</dbReference>
<dbReference type="PANTHER" id="PTHR31592:SF1">
    <property type="entry name" value="TRANSMEMBRANE PROTEIN 192"/>
    <property type="match status" value="1"/>
</dbReference>
<comment type="caution">
    <text evidence="9">The sequence shown here is derived from an EMBL/GenBank/DDBJ whole genome shotgun (WGS) entry which is preliminary data.</text>
</comment>
<feature type="compositionally biased region" description="Polar residues" evidence="7">
    <location>
        <begin position="1"/>
        <end position="11"/>
    </location>
</feature>
<organism evidence="9 10">
    <name type="scientific">Adiantum capillus-veneris</name>
    <name type="common">Maidenhair fern</name>
    <dbReference type="NCBI Taxonomy" id="13818"/>
    <lineage>
        <taxon>Eukaryota</taxon>
        <taxon>Viridiplantae</taxon>
        <taxon>Streptophyta</taxon>
        <taxon>Embryophyta</taxon>
        <taxon>Tracheophyta</taxon>
        <taxon>Polypodiopsida</taxon>
        <taxon>Polypodiidae</taxon>
        <taxon>Polypodiales</taxon>
        <taxon>Pteridineae</taxon>
        <taxon>Pteridaceae</taxon>
        <taxon>Vittarioideae</taxon>
        <taxon>Adiantum</taxon>
    </lineage>
</organism>
<comment type="similarity">
    <text evidence="2">Belongs to the TMEM192 family.</text>
</comment>
<evidence type="ECO:0000256" key="3">
    <source>
        <dbReference type="ARBA" id="ARBA00022692"/>
    </source>
</evidence>
<gene>
    <name evidence="9" type="ORF">GOP47_0013767</name>
</gene>
<feature type="transmembrane region" description="Helical" evidence="8">
    <location>
        <begin position="157"/>
        <end position="180"/>
    </location>
</feature>
<reference evidence="9" key="1">
    <citation type="submission" date="2021-01" db="EMBL/GenBank/DDBJ databases">
        <title>Adiantum capillus-veneris genome.</title>
        <authorList>
            <person name="Fang Y."/>
            <person name="Liao Q."/>
        </authorList>
    </citation>
    <scope>NUCLEOTIDE SEQUENCE</scope>
    <source>
        <strain evidence="9">H3</strain>
        <tissue evidence="9">Leaf</tissue>
    </source>
</reference>
<evidence type="ECO:0000256" key="5">
    <source>
        <dbReference type="ARBA" id="ARBA00023136"/>
    </source>
</evidence>
<feature type="region of interest" description="Disordered" evidence="7">
    <location>
        <begin position="1"/>
        <end position="21"/>
    </location>
</feature>
<keyword evidence="5 8" id="KW-0472">Membrane</keyword>
<evidence type="ECO:0000256" key="4">
    <source>
        <dbReference type="ARBA" id="ARBA00022989"/>
    </source>
</evidence>
<dbReference type="EMBL" id="JABFUD020000013">
    <property type="protein sequence ID" value="KAI5071516.1"/>
    <property type="molecule type" value="Genomic_DNA"/>
</dbReference>
<feature type="transmembrane region" description="Helical" evidence="8">
    <location>
        <begin position="122"/>
        <end position="145"/>
    </location>
</feature>
<evidence type="ECO:0000256" key="7">
    <source>
        <dbReference type="SAM" id="MobiDB-lite"/>
    </source>
</evidence>
<dbReference type="GO" id="GO:0005770">
    <property type="term" value="C:late endosome"/>
    <property type="evidence" value="ECO:0007669"/>
    <property type="project" value="TreeGrafter"/>
</dbReference>
<dbReference type="PANTHER" id="PTHR31592">
    <property type="entry name" value="TRANSMEMBRANE PROTEIN 192"/>
    <property type="match status" value="1"/>
</dbReference>
<accession>A0A9D4ZG34</accession>
<evidence type="ECO:0000256" key="6">
    <source>
        <dbReference type="SAM" id="Coils"/>
    </source>
</evidence>
<keyword evidence="10" id="KW-1185">Reference proteome</keyword>
<evidence type="ECO:0000313" key="10">
    <source>
        <dbReference type="Proteomes" id="UP000886520"/>
    </source>
</evidence>
<sequence length="388" mass="43729">MSMTRWLSGSESRQDSQRTVEDISVSNDQFTDAALELPLLGRRQKASSIGASLYLTILVLYAVVVIAAPWIFATVTQLYPAILCSCNVLLLGCTGLVQKHLSKQVKKERRQGFLKFSEHLKPLIHVPFIVLSYGTSGVLLIIVWSNQLSKIGVPVLLLVRLALLLEILWTGAVFGLYLYWIRWHNMSNRQPDVIYSLHSVIQPPTFLGDIRYLDGAKLAEQQALLLSYQQENLRYLHEEVLRLQESLSKYERSQDGAPQVDVVHILAAREQELRAMTAERDQLQSELRLARGLIAEREASVIQIRATNDRFVEENERLRSMLGEWSSRTAKLELALESERVSNAELNKRLAILRHANTDSTEGTAATYVGAVTCMSEEKIMSPSTKAP</sequence>
<dbReference type="AlphaFoldDB" id="A0A9D4ZG34"/>
<protein>
    <submittedName>
        <fullName evidence="9">Uncharacterized protein</fullName>
    </submittedName>
</protein>
<evidence type="ECO:0000313" key="9">
    <source>
        <dbReference type="EMBL" id="KAI5071516.1"/>
    </source>
</evidence>
<keyword evidence="3 8" id="KW-0812">Transmembrane</keyword>
<dbReference type="InterPro" id="IPR029399">
    <property type="entry name" value="TMEM192"/>
</dbReference>
<feature type="transmembrane region" description="Helical" evidence="8">
    <location>
        <begin position="78"/>
        <end position="101"/>
    </location>
</feature>
<dbReference type="Pfam" id="PF14802">
    <property type="entry name" value="TMEM192"/>
    <property type="match status" value="1"/>
</dbReference>
<feature type="transmembrane region" description="Helical" evidence="8">
    <location>
        <begin position="51"/>
        <end position="72"/>
    </location>
</feature>
<dbReference type="Proteomes" id="UP000886520">
    <property type="component" value="Chromosome 13"/>
</dbReference>
<keyword evidence="6" id="KW-0175">Coiled coil</keyword>